<proteinExistence type="predicted"/>
<accession>X1DPK4</accession>
<reference evidence="1" key="1">
    <citation type="journal article" date="2014" name="Front. Microbiol.">
        <title>High frequency of phylogenetically diverse reductive dehalogenase-homologous genes in deep subseafloor sedimentary metagenomes.</title>
        <authorList>
            <person name="Kawai M."/>
            <person name="Futagami T."/>
            <person name="Toyoda A."/>
            <person name="Takaki Y."/>
            <person name="Nishi S."/>
            <person name="Hori S."/>
            <person name="Arai W."/>
            <person name="Tsubouchi T."/>
            <person name="Morono Y."/>
            <person name="Uchiyama I."/>
            <person name="Ito T."/>
            <person name="Fujiyama A."/>
            <person name="Inagaki F."/>
            <person name="Takami H."/>
        </authorList>
    </citation>
    <scope>NUCLEOTIDE SEQUENCE</scope>
    <source>
        <strain evidence="1">Expedition CK06-06</strain>
    </source>
</reference>
<name>X1DPK4_9ZZZZ</name>
<dbReference type="AlphaFoldDB" id="X1DPK4"/>
<evidence type="ECO:0000313" key="1">
    <source>
        <dbReference type="EMBL" id="GAH22117.1"/>
    </source>
</evidence>
<feature type="non-terminal residue" evidence="1">
    <location>
        <position position="47"/>
    </location>
</feature>
<gene>
    <name evidence="1" type="ORF">S01H4_66282</name>
</gene>
<sequence>MSNEDEKRVTLQIPVSKETQRRIAVKAARLEITRQEYLRQAIAFCLR</sequence>
<protein>
    <submittedName>
        <fullName evidence="1">Uncharacterized protein</fullName>
    </submittedName>
</protein>
<dbReference type="EMBL" id="BART01040969">
    <property type="protein sequence ID" value="GAH22117.1"/>
    <property type="molecule type" value="Genomic_DNA"/>
</dbReference>
<organism evidence="1">
    <name type="scientific">marine sediment metagenome</name>
    <dbReference type="NCBI Taxonomy" id="412755"/>
    <lineage>
        <taxon>unclassified sequences</taxon>
        <taxon>metagenomes</taxon>
        <taxon>ecological metagenomes</taxon>
    </lineage>
</organism>
<comment type="caution">
    <text evidence="1">The sequence shown here is derived from an EMBL/GenBank/DDBJ whole genome shotgun (WGS) entry which is preliminary data.</text>
</comment>